<feature type="chain" id="PRO_5040300112" evidence="3">
    <location>
        <begin position="19"/>
        <end position="321"/>
    </location>
</feature>
<keyword evidence="1 3" id="KW-0732">Signal</keyword>
<dbReference type="Pfam" id="PF01764">
    <property type="entry name" value="Lipase_3"/>
    <property type="match status" value="1"/>
</dbReference>
<keyword evidence="6" id="KW-1185">Reference proteome</keyword>
<dbReference type="GO" id="GO:0006629">
    <property type="term" value="P:lipid metabolic process"/>
    <property type="evidence" value="ECO:0007669"/>
    <property type="project" value="InterPro"/>
</dbReference>
<dbReference type="AlphaFoldDB" id="A0A9N9FE78"/>
<dbReference type="SUPFAM" id="SSF53474">
    <property type="entry name" value="alpha/beta-Hydrolases"/>
    <property type="match status" value="1"/>
</dbReference>
<evidence type="ECO:0000259" key="4">
    <source>
        <dbReference type="Pfam" id="PF01764"/>
    </source>
</evidence>
<accession>A0A9N9FE78</accession>
<evidence type="ECO:0000313" key="6">
    <source>
        <dbReference type="Proteomes" id="UP000789572"/>
    </source>
</evidence>
<protein>
    <submittedName>
        <fullName evidence="5">3914_t:CDS:1</fullName>
    </submittedName>
</protein>
<evidence type="ECO:0000256" key="1">
    <source>
        <dbReference type="ARBA" id="ARBA00022729"/>
    </source>
</evidence>
<comment type="caution">
    <text evidence="5">The sequence shown here is derived from an EMBL/GenBank/DDBJ whole genome shotgun (WGS) entry which is preliminary data.</text>
</comment>
<dbReference type="GO" id="GO:0016787">
    <property type="term" value="F:hydrolase activity"/>
    <property type="evidence" value="ECO:0007669"/>
    <property type="project" value="UniProtKB-KW"/>
</dbReference>
<dbReference type="InterPro" id="IPR002921">
    <property type="entry name" value="Fungal_lipase-type"/>
</dbReference>
<dbReference type="InterPro" id="IPR029058">
    <property type="entry name" value="AB_hydrolase_fold"/>
</dbReference>
<dbReference type="CDD" id="cd00519">
    <property type="entry name" value="Lipase_3"/>
    <property type="match status" value="1"/>
</dbReference>
<keyword evidence="2" id="KW-0378">Hydrolase</keyword>
<dbReference type="Gene3D" id="3.40.50.1820">
    <property type="entry name" value="alpha/beta hydrolase"/>
    <property type="match status" value="1"/>
</dbReference>
<feature type="domain" description="Fungal lipase-type" evidence="4">
    <location>
        <begin position="107"/>
        <end position="250"/>
    </location>
</feature>
<name>A0A9N9FE78_9GLOM</name>
<evidence type="ECO:0000256" key="3">
    <source>
        <dbReference type="SAM" id="SignalP"/>
    </source>
</evidence>
<gene>
    <name evidence="5" type="ORF">POCULU_LOCUS3977</name>
</gene>
<feature type="signal peptide" evidence="3">
    <location>
        <begin position="1"/>
        <end position="18"/>
    </location>
</feature>
<organism evidence="5 6">
    <name type="scientific">Paraglomus occultum</name>
    <dbReference type="NCBI Taxonomy" id="144539"/>
    <lineage>
        <taxon>Eukaryota</taxon>
        <taxon>Fungi</taxon>
        <taxon>Fungi incertae sedis</taxon>
        <taxon>Mucoromycota</taxon>
        <taxon>Glomeromycotina</taxon>
        <taxon>Glomeromycetes</taxon>
        <taxon>Paraglomerales</taxon>
        <taxon>Paraglomeraceae</taxon>
        <taxon>Paraglomus</taxon>
    </lineage>
</organism>
<dbReference type="PANTHER" id="PTHR46640:SF1">
    <property type="entry name" value="FUNGAL LIPASE-LIKE DOMAIN-CONTAINING PROTEIN-RELATED"/>
    <property type="match status" value="1"/>
</dbReference>
<evidence type="ECO:0000256" key="2">
    <source>
        <dbReference type="ARBA" id="ARBA00022801"/>
    </source>
</evidence>
<dbReference type="EMBL" id="CAJVPJ010000481">
    <property type="protein sequence ID" value="CAG8529287.1"/>
    <property type="molecule type" value="Genomic_DNA"/>
</dbReference>
<sequence>MVWFLICFLLSLTVNITAYVISQPNPAQGITHLEDGEIANLRRYISYAAVTYCENNNDLENWNCGKHCNNTPGTEFVQAFSASRTFLEFLGDNYGYIAVNHEFLEIVIAFRGTTNLLNVAEDLYSIESAFQAEGVSYDGRSIAPAVSNKIYVHKGFYDAWKSLKGKINDKLNSLIKQYRGYSVVVTGHSLGGAMAVLQAVDIKTTYPEIMPRLYTYNAPRVGNEYFAFHVDTVLTWIRRVVVETEPVSHFFHGPMISRTLEIYNWKHHKGEVWIADHTRKKDATFKCAGDENKETQWPFFWDIMTSNDWNGCKKFTDFLYY</sequence>
<evidence type="ECO:0000313" key="5">
    <source>
        <dbReference type="EMBL" id="CAG8529287.1"/>
    </source>
</evidence>
<dbReference type="OrthoDB" id="438440at2759"/>
<dbReference type="PANTHER" id="PTHR46640">
    <property type="entry name" value="TRIACYLGLYCEROL LIPASE, PUTATIVE (AFU_ORTHOLOGUE AFUA_6G06510)-RELATED"/>
    <property type="match status" value="1"/>
</dbReference>
<dbReference type="InterPro" id="IPR051299">
    <property type="entry name" value="AB_hydrolase_lip/est"/>
</dbReference>
<proteinExistence type="predicted"/>
<reference evidence="5" key="1">
    <citation type="submission" date="2021-06" db="EMBL/GenBank/DDBJ databases">
        <authorList>
            <person name="Kallberg Y."/>
            <person name="Tangrot J."/>
            <person name="Rosling A."/>
        </authorList>
    </citation>
    <scope>NUCLEOTIDE SEQUENCE</scope>
    <source>
        <strain evidence="5">IA702</strain>
    </source>
</reference>
<dbReference type="Proteomes" id="UP000789572">
    <property type="component" value="Unassembled WGS sequence"/>
</dbReference>